<organism evidence="6 7">
    <name type="scientific">Nakamurella multipartita (strain ATCC 700099 / DSM 44233 / CIP 104796 / JCM 9543 / NBRC 105858 / Y-104)</name>
    <name type="common">Microsphaera multipartita</name>
    <dbReference type="NCBI Taxonomy" id="479431"/>
    <lineage>
        <taxon>Bacteria</taxon>
        <taxon>Bacillati</taxon>
        <taxon>Actinomycetota</taxon>
        <taxon>Actinomycetes</taxon>
        <taxon>Nakamurellales</taxon>
        <taxon>Nakamurellaceae</taxon>
        <taxon>Nakamurella</taxon>
    </lineage>
</organism>
<feature type="binding site" evidence="3">
    <location>
        <position position="112"/>
    </location>
    <ligand>
        <name>Mg(2+)</name>
        <dbReference type="ChEBI" id="CHEBI:18420"/>
    </ligand>
</feature>
<keyword evidence="3" id="KW-0479">Metal-binding</keyword>
<gene>
    <name evidence="6" type="ordered locus">Namu_3895</name>
</gene>
<dbReference type="GO" id="GO:0009366">
    <property type="term" value="C:enterobactin synthetase complex"/>
    <property type="evidence" value="ECO:0007669"/>
    <property type="project" value="InterPro"/>
</dbReference>
<dbReference type="InterPro" id="IPR003542">
    <property type="entry name" value="Enbac_synth_compD-like"/>
</dbReference>
<dbReference type="STRING" id="479431.Namu_3895"/>
<feature type="binding site" evidence="2">
    <location>
        <begin position="88"/>
        <end position="89"/>
    </location>
    <ligand>
        <name>CoA</name>
        <dbReference type="ChEBI" id="CHEBI:57287"/>
    </ligand>
</feature>
<dbReference type="eggNOG" id="COG2977">
    <property type="taxonomic scope" value="Bacteria"/>
</dbReference>
<dbReference type="HOGENOM" id="CLU_075076_0_0_11"/>
<dbReference type="FunCoup" id="C8XGV7">
    <property type="interactions" value="1"/>
</dbReference>
<evidence type="ECO:0000259" key="4">
    <source>
        <dbReference type="Pfam" id="PF01648"/>
    </source>
</evidence>
<dbReference type="InterPro" id="IPR041354">
    <property type="entry name" value="4PPT_N"/>
</dbReference>
<dbReference type="AlphaFoldDB" id="C8XGV7"/>
<feature type="domain" description="4'-phosphopantetheinyl transferase" evidence="4">
    <location>
        <begin position="106"/>
        <end position="192"/>
    </location>
</feature>
<keyword evidence="7" id="KW-1185">Reference proteome</keyword>
<evidence type="ECO:0000313" key="7">
    <source>
        <dbReference type="Proteomes" id="UP000002218"/>
    </source>
</evidence>
<feature type="domain" description="4'-phosphopantetheinyl transferase N-terminal" evidence="5">
    <location>
        <begin position="33"/>
        <end position="99"/>
    </location>
</feature>
<proteinExistence type="predicted"/>
<evidence type="ECO:0000313" key="6">
    <source>
        <dbReference type="EMBL" id="ACV80188.1"/>
    </source>
</evidence>
<comment type="cofactor">
    <cofactor evidence="3">
        <name>Mg(2+)</name>
        <dbReference type="ChEBI" id="CHEBI:18420"/>
    </cofactor>
</comment>
<feature type="binding site" evidence="3">
    <location>
        <position position="110"/>
    </location>
    <ligand>
        <name>Mg(2+)</name>
        <dbReference type="ChEBI" id="CHEBI:18420"/>
    </ligand>
</feature>
<sequence length="222" mass="23369">MPGLATLLPAGVAVAHCRGDELPDGDLGLYPSEESIVARAVDKRRREFVVARACARQALRRLGAPAGAIPKGSAGEPQWPPGVVGSITHCAGYTGAAVACRSDMLAIGVDAEPNEPLPDGVLRLTAAAGERAQLDSLAAQDPAVHWGRLLFCAKEALFKAWYPVQQQWLGFADATIRLEPAGTFRARLTAPTPDAGRFADCPGRWSLDGGVLLAALWLPADE</sequence>
<reference evidence="6 7" key="2">
    <citation type="journal article" date="2010" name="Stand. Genomic Sci.">
        <title>Complete genome sequence of Nakamurella multipartita type strain (Y-104).</title>
        <authorList>
            <person name="Tice H."/>
            <person name="Mayilraj S."/>
            <person name="Sims D."/>
            <person name="Lapidus A."/>
            <person name="Nolan M."/>
            <person name="Lucas S."/>
            <person name="Glavina Del Rio T."/>
            <person name="Copeland A."/>
            <person name="Cheng J.F."/>
            <person name="Meincke L."/>
            <person name="Bruce D."/>
            <person name="Goodwin L."/>
            <person name="Pitluck S."/>
            <person name="Ivanova N."/>
            <person name="Mavromatis K."/>
            <person name="Ovchinnikova G."/>
            <person name="Pati A."/>
            <person name="Chen A."/>
            <person name="Palaniappan K."/>
            <person name="Land M."/>
            <person name="Hauser L."/>
            <person name="Chang Y.J."/>
            <person name="Jeffries C.D."/>
            <person name="Detter J.C."/>
            <person name="Brettin T."/>
            <person name="Rohde M."/>
            <person name="Goker M."/>
            <person name="Bristow J."/>
            <person name="Eisen J.A."/>
            <person name="Markowitz V."/>
            <person name="Hugenholtz P."/>
            <person name="Kyrpides N.C."/>
            <person name="Klenk H.P."/>
            <person name="Chen F."/>
        </authorList>
    </citation>
    <scope>NUCLEOTIDE SEQUENCE [LARGE SCALE GENOMIC DNA]</scope>
    <source>
        <strain evidence="7">ATCC 700099 / DSM 44233 / CIP 104796 / JCM 9543 / NBRC 105858 / Y-104</strain>
    </source>
</reference>
<accession>C8XGV7</accession>
<evidence type="ECO:0000256" key="3">
    <source>
        <dbReference type="PIRSR" id="PIRSR603542-2"/>
    </source>
</evidence>
<dbReference type="PANTHER" id="PTHR38096:SF1">
    <property type="entry name" value="ENTEROBACTIN SYNTHASE COMPONENT D"/>
    <property type="match status" value="1"/>
</dbReference>
<dbReference type="SUPFAM" id="SSF56214">
    <property type="entry name" value="4'-phosphopantetheinyl transferase"/>
    <property type="match status" value="1"/>
</dbReference>
<feature type="binding site" evidence="2">
    <location>
        <position position="52"/>
    </location>
    <ligand>
        <name>CoA</name>
        <dbReference type="ChEBI" id="CHEBI:57287"/>
    </ligand>
</feature>
<dbReference type="InterPro" id="IPR037143">
    <property type="entry name" value="4-PPantetheinyl_Trfase_dom_sf"/>
</dbReference>
<name>C8XGV7_NAKMY</name>
<dbReference type="Pfam" id="PF17837">
    <property type="entry name" value="4PPT_N"/>
    <property type="match status" value="1"/>
</dbReference>
<feature type="binding site" evidence="2">
    <location>
        <position position="155"/>
    </location>
    <ligand>
        <name>CoA</name>
        <dbReference type="ChEBI" id="CHEBI:57287"/>
    </ligand>
</feature>
<keyword evidence="1 6" id="KW-0808">Transferase</keyword>
<dbReference type="GO" id="GO:0000287">
    <property type="term" value="F:magnesium ion binding"/>
    <property type="evidence" value="ECO:0007669"/>
    <property type="project" value="InterPro"/>
</dbReference>
<dbReference type="PRINTS" id="PR01399">
    <property type="entry name" value="ENTSNTHTASED"/>
</dbReference>
<dbReference type="Gene3D" id="3.90.470.20">
    <property type="entry name" value="4'-phosphopantetheinyl transferase domain"/>
    <property type="match status" value="1"/>
</dbReference>
<dbReference type="GO" id="GO:0008897">
    <property type="term" value="F:holo-[acyl-carrier-protein] synthase activity"/>
    <property type="evidence" value="ECO:0007669"/>
    <property type="project" value="InterPro"/>
</dbReference>
<feature type="binding site" evidence="2">
    <location>
        <position position="110"/>
    </location>
    <ligand>
        <name>CoA</name>
        <dbReference type="ChEBI" id="CHEBI:57287"/>
    </ligand>
</feature>
<dbReference type="Pfam" id="PF01648">
    <property type="entry name" value="ACPS"/>
    <property type="match status" value="1"/>
</dbReference>
<dbReference type="InParanoid" id="C8XGV7"/>
<feature type="binding site" evidence="2">
    <location>
        <position position="169"/>
    </location>
    <ligand>
        <name>CoA</name>
        <dbReference type="ChEBI" id="CHEBI:57287"/>
    </ligand>
</feature>
<evidence type="ECO:0000256" key="1">
    <source>
        <dbReference type="ARBA" id="ARBA00022679"/>
    </source>
</evidence>
<dbReference type="RefSeq" id="WP_015749014.1">
    <property type="nucleotide sequence ID" value="NC_013235.1"/>
</dbReference>
<keyword evidence="3" id="KW-0460">Magnesium</keyword>
<dbReference type="GO" id="GO:0009239">
    <property type="term" value="P:enterobactin biosynthetic process"/>
    <property type="evidence" value="ECO:0007669"/>
    <property type="project" value="InterPro"/>
</dbReference>
<feature type="binding site" evidence="2">
    <location>
        <position position="159"/>
    </location>
    <ligand>
        <name>CoA</name>
        <dbReference type="ChEBI" id="CHEBI:57287"/>
    </ligand>
</feature>
<feature type="binding site" evidence="2">
    <location>
        <position position="44"/>
    </location>
    <ligand>
        <name>CoA</name>
        <dbReference type="ChEBI" id="CHEBI:57287"/>
    </ligand>
</feature>
<dbReference type="EMBL" id="CP001737">
    <property type="protein sequence ID" value="ACV80188.1"/>
    <property type="molecule type" value="Genomic_DNA"/>
</dbReference>
<evidence type="ECO:0000259" key="5">
    <source>
        <dbReference type="Pfam" id="PF17837"/>
    </source>
</evidence>
<dbReference type="KEGG" id="nml:Namu_3895"/>
<evidence type="ECO:0000256" key="2">
    <source>
        <dbReference type="PIRSR" id="PIRSR603542-1"/>
    </source>
</evidence>
<feature type="binding site" evidence="3">
    <location>
        <position position="111"/>
    </location>
    <ligand>
        <name>Mg(2+)</name>
        <dbReference type="ChEBI" id="CHEBI:18420"/>
    </ligand>
</feature>
<dbReference type="Proteomes" id="UP000002218">
    <property type="component" value="Chromosome"/>
</dbReference>
<protein>
    <submittedName>
        <fullName evidence="6">4'-phosphopantetheinyl transferase</fullName>
    </submittedName>
</protein>
<dbReference type="PANTHER" id="PTHR38096">
    <property type="entry name" value="ENTEROBACTIN SYNTHASE COMPONENT D"/>
    <property type="match status" value="1"/>
</dbReference>
<reference evidence="7" key="1">
    <citation type="submission" date="2009-09" db="EMBL/GenBank/DDBJ databases">
        <title>The complete genome of Nakamurella multipartita DSM 44233.</title>
        <authorList>
            <consortium name="US DOE Joint Genome Institute (JGI-PGF)"/>
            <person name="Lucas S."/>
            <person name="Copeland A."/>
            <person name="Lapidus A."/>
            <person name="Glavina del Rio T."/>
            <person name="Dalin E."/>
            <person name="Tice H."/>
            <person name="Bruce D."/>
            <person name="Goodwin L."/>
            <person name="Pitluck S."/>
            <person name="Kyrpides N."/>
            <person name="Mavromatis K."/>
            <person name="Ivanova N."/>
            <person name="Ovchinnikova G."/>
            <person name="Sims D."/>
            <person name="Meincke L."/>
            <person name="Brettin T."/>
            <person name="Detter J.C."/>
            <person name="Han C."/>
            <person name="Larimer F."/>
            <person name="Land M."/>
            <person name="Hauser L."/>
            <person name="Markowitz V."/>
            <person name="Cheng J.-F."/>
            <person name="Hugenholtz P."/>
            <person name="Woyke T."/>
            <person name="Wu D."/>
            <person name="Klenk H.-P."/>
            <person name="Eisen J.A."/>
        </authorList>
    </citation>
    <scope>NUCLEOTIDE SEQUENCE [LARGE SCALE GENOMIC DNA]</scope>
    <source>
        <strain evidence="7">ATCC 700099 / DSM 44233 / CIP 104796 / JCM 9543 / NBRC 105858 / Y-104</strain>
    </source>
</reference>
<dbReference type="InterPro" id="IPR008278">
    <property type="entry name" value="4-PPantetheinyl_Trfase_dom"/>
</dbReference>
<dbReference type="GO" id="GO:0005886">
    <property type="term" value="C:plasma membrane"/>
    <property type="evidence" value="ECO:0007669"/>
    <property type="project" value="TreeGrafter"/>
</dbReference>
<dbReference type="OrthoDB" id="8210607at2"/>